<evidence type="ECO:0000256" key="7">
    <source>
        <dbReference type="ARBA" id="ARBA00022840"/>
    </source>
</evidence>
<protein>
    <recommendedName>
        <fullName evidence="3">S-methyl-5-thioribose kinase</fullName>
        <ecNumber evidence="3">2.7.1.100</ecNumber>
    </recommendedName>
</protein>
<evidence type="ECO:0000256" key="2">
    <source>
        <dbReference type="ARBA" id="ARBA00011738"/>
    </source>
</evidence>
<name>A0A2T2XEF9_9FIRM</name>
<dbReference type="Gene3D" id="3.30.200.20">
    <property type="entry name" value="Phosphorylase Kinase, domain 1"/>
    <property type="match status" value="1"/>
</dbReference>
<dbReference type="GO" id="GO:0046522">
    <property type="term" value="F:S-methyl-5-thioribose kinase activity"/>
    <property type="evidence" value="ECO:0007669"/>
    <property type="project" value="UniProtKB-EC"/>
</dbReference>
<dbReference type="SUPFAM" id="SSF56112">
    <property type="entry name" value="Protein kinase-like (PK-like)"/>
    <property type="match status" value="1"/>
</dbReference>
<dbReference type="NCBIfam" id="TIGR01767">
    <property type="entry name" value="MTRK"/>
    <property type="match status" value="1"/>
</dbReference>
<dbReference type="AlphaFoldDB" id="A0A2T2XEF9"/>
<dbReference type="GO" id="GO:0005524">
    <property type="term" value="F:ATP binding"/>
    <property type="evidence" value="ECO:0007669"/>
    <property type="project" value="UniProtKB-KW"/>
</dbReference>
<dbReference type="InterPro" id="IPR002575">
    <property type="entry name" value="Aminoglycoside_PTrfase"/>
</dbReference>
<dbReference type="GO" id="GO:0009086">
    <property type="term" value="P:methionine biosynthetic process"/>
    <property type="evidence" value="ECO:0007669"/>
    <property type="project" value="InterPro"/>
</dbReference>
<evidence type="ECO:0000256" key="1">
    <source>
        <dbReference type="ARBA" id="ARBA00010165"/>
    </source>
</evidence>
<dbReference type="InterPro" id="IPR011009">
    <property type="entry name" value="Kinase-like_dom_sf"/>
</dbReference>
<organism evidence="9 10">
    <name type="scientific">Sulfobacillus benefaciens</name>
    <dbReference type="NCBI Taxonomy" id="453960"/>
    <lineage>
        <taxon>Bacteria</taxon>
        <taxon>Bacillati</taxon>
        <taxon>Bacillota</taxon>
        <taxon>Clostridia</taxon>
        <taxon>Eubacteriales</taxon>
        <taxon>Clostridiales Family XVII. Incertae Sedis</taxon>
        <taxon>Sulfobacillus</taxon>
    </lineage>
</organism>
<dbReference type="PIRSF" id="PIRSF031134">
    <property type="entry name" value="MTRK"/>
    <property type="match status" value="1"/>
</dbReference>
<reference evidence="9 10" key="1">
    <citation type="journal article" date="2014" name="BMC Genomics">
        <title>Comparison of environmental and isolate Sulfobacillus genomes reveals diverse carbon, sulfur, nitrogen, and hydrogen metabolisms.</title>
        <authorList>
            <person name="Justice N.B."/>
            <person name="Norman A."/>
            <person name="Brown C.T."/>
            <person name="Singh A."/>
            <person name="Thomas B.C."/>
            <person name="Banfield J.F."/>
        </authorList>
    </citation>
    <scope>NUCLEOTIDE SEQUENCE [LARGE SCALE GENOMIC DNA]</scope>
    <source>
        <strain evidence="9">AMDSBA4</strain>
    </source>
</reference>
<dbReference type="PANTHER" id="PTHR34273:SF2">
    <property type="entry name" value="METHYLTHIORIBOSE KINASE"/>
    <property type="match status" value="1"/>
</dbReference>
<feature type="domain" description="Aminoglycoside phosphotransferase" evidence="8">
    <location>
        <begin position="73"/>
        <end position="306"/>
    </location>
</feature>
<comment type="subunit">
    <text evidence="2">Homodimer.</text>
</comment>
<dbReference type="Pfam" id="PF01636">
    <property type="entry name" value="APH"/>
    <property type="match status" value="1"/>
</dbReference>
<evidence type="ECO:0000313" key="10">
    <source>
        <dbReference type="Proteomes" id="UP000242972"/>
    </source>
</evidence>
<keyword evidence="5" id="KW-0547">Nucleotide-binding</keyword>
<evidence type="ECO:0000256" key="5">
    <source>
        <dbReference type="ARBA" id="ARBA00022741"/>
    </source>
</evidence>
<gene>
    <name evidence="9" type="primary">mtnK</name>
    <name evidence="9" type="ORF">C7B46_12460</name>
</gene>
<dbReference type="PANTHER" id="PTHR34273">
    <property type="entry name" value="METHYLTHIORIBOSE KINASE"/>
    <property type="match status" value="1"/>
</dbReference>
<comment type="similarity">
    <text evidence="1">Belongs to the methylthioribose kinase family.</text>
</comment>
<comment type="caution">
    <text evidence="9">The sequence shown here is derived from an EMBL/GenBank/DDBJ whole genome shotgun (WGS) entry which is preliminary data.</text>
</comment>
<evidence type="ECO:0000313" key="9">
    <source>
        <dbReference type="EMBL" id="PSR32891.1"/>
    </source>
</evidence>
<keyword evidence="7" id="KW-0067">ATP-binding</keyword>
<dbReference type="Gene3D" id="3.90.1200.10">
    <property type="match status" value="1"/>
</dbReference>
<dbReference type="InterPro" id="IPR009212">
    <property type="entry name" value="Methylthioribose_kinase"/>
</dbReference>
<accession>A0A2T2XEF9</accession>
<evidence type="ECO:0000259" key="8">
    <source>
        <dbReference type="Pfam" id="PF01636"/>
    </source>
</evidence>
<evidence type="ECO:0000256" key="6">
    <source>
        <dbReference type="ARBA" id="ARBA00022777"/>
    </source>
</evidence>
<evidence type="ECO:0000256" key="3">
    <source>
        <dbReference type="ARBA" id="ARBA00012128"/>
    </source>
</evidence>
<keyword evidence="6 9" id="KW-0418">Kinase</keyword>
<dbReference type="Proteomes" id="UP000242972">
    <property type="component" value="Unassembled WGS sequence"/>
</dbReference>
<sequence>MSPEVYHHQGMWFWRAMRYETARAIASYHNTSTRGGHMTYRPLEISTVTDYIRDTALMGSIFSKDETLVAEDLADGNVNLVFRVSNGTTSKTASVIVKQALPYARAVGESFPMPLKRISVEHHALTVQAQYCPQWVPRVYYYDEDMALMVMEDLNQHVIMRKGMMQQIQYPQFARHLGLFLARTLFYTSDLYCASEVKKQQVSLRINPELCRVTEDLVFTHPFIDHPGNHWNPRLTEEIDEIRTDSPLLAQIMDLKDRFMTHAEALIHGDLHTGSIMLNQHHTAVIDPEFSFYGPMAFDVGSLLGNLAISYVAQGAYGLNTKTVAEYRRWIAESIQTIWTVFSLEFRSLWRTYAHSWKNEVYIDQYLHRLLRESLGFGGVEIIRRIVGLAHTVDLEHITDNEMKTYAEITALRMGRLWIQRSHQLTHIDELVSLMREVAL</sequence>
<proteinExistence type="inferred from homology"/>
<dbReference type="EMBL" id="PXYW01000030">
    <property type="protein sequence ID" value="PSR32891.1"/>
    <property type="molecule type" value="Genomic_DNA"/>
</dbReference>
<keyword evidence="4" id="KW-0808">Transferase</keyword>
<dbReference type="EC" id="2.7.1.100" evidence="3"/>
<evidence type="ECO:0000256" key="4">
    <source>
        <dbReference type="ARBA" id="ARBA00022679"/>
    </source>
</evidence>